<sequence>MNMANLLLLARFGIAGGSVTLIGYLVFLTSVAMGLHYILASIGAWVASVCIGFFAHRHLTFSGHAIRRSPMLRYLGICLMQLLVGTATLALMIDVFGLVPWIAYPANVLLTATISYVLMRRAMYMAHPAKSL</sequence>
<keyword evidence="3 6" id="KW-0812">Transmembrane</keyword>
<dbReference type="Pfam" id="PF04138">
    <property type="entry name" value="GtrA_DPMS_TM"/>
    <property type="match status" value="1"/>
</dbReference>
<comment type="caution">
    <text evidence="8">The sequence shown here is derived from an EMBL/GenBank/DDBJ whole genome shotgun (WGS) entry which is preliminary data.</text>
</comment>
<dbReference type="InterPro" id="IPR007267">
    <property type="entry name" value="GtrA_DPMS_TM"/>
</dbReference>
<dbReference type="PANTHER" id="PTHR38459:SF1">
    <property type="entry name" value="PROPHAGE BACTOPRENOL-LINKED GLUCOSE TRANSLOCASE HOMOLOG"/>
    <property type="match status" value="1"/>
</dbReference>
<evidence type="ECO:0000259" key="7">
    <source>
        <dbReference type="Pfam" id="PF04138"/>
    </source>
</evidence>
<dbReference type="GO" id="GO:0005886">
    <property type="term" value="C:plasma membrane"/>
    <property type="evidence" value="ECO:0007669"/>
    <property type="project" value="TreeGrafter"/>
</dbReference>
<evidence type="ECO:0000256" key="6">
    <source>
        <dbReference type="SAM" id="Phobius"/>
    </source>
</evidence>
<evidence type="ECO:0000256" key="5">
    <source>
        <dbReference type="ARBA" id="ARBA00023136"/>
    </source>
</evidence>
<comment type="similarity">
    <text evidence="2">Belongs to the GtrA family.</text>
</comment>
<gene>
    <name evidence="8" type="ORF">GGQ90_003005</name>
</gene>
<dbReference type="PANTHER" id="PTHR38459">
    <property type="entry name" value="PROPHAGE BACTOPRENOL-LINKED GLUCOSE TRANSLOCASE HOMOLOG"/>
    <property type="match status" value="1"/>
</dbReference>
<evidence type="ECO:0000256" key="4">
    <source>
        <dbReference type="ARBA" id="ARBA00022989"/>
    </source>
</evidence>
<feature type="transmembrane region" description="Helical" evidence="6">
    <location>
        <begin position="74"/>
        <end position="93"/>
    </location>
</feature>
<feature type="domain" description="GtrA/DPMS transmembrane" evidence="7">
    <location>
        <begin position="11"/>
        <end position="122"/>
    </location>
</feature>
<name>A0A7W6LTR7_9SPHN</name>
<keyword evidence="5 6" id="KW-0472">Membrane</keyword>
<feature type="transmembrane region" description="Helical" evidence="6">
    <location>
        <begin position="34"/>
        <end position="54"/>
    </location>
</feature>
<comment type="subcellular location">
    <subcellularLocation>
        <location evidence="1">Membrane</location>
        <topology evidence="1">Multi-pass membrane protein</topology>
    </subcellularLocation>
</comment>
<keyword evidence="9" id="KW-1185">Reference proteome</keyword>
<evidence type="ECO:0000256" key="3">
    <source>
        <dbReference type="ARBA" id="ARBA00022692"/>
    </source>
</evidence>
<protein>
    <submittedName>
        <fullName evidence="8">Putative flippase GtrA</fullName>
    </submittedName>
</protein>
<organism evidence="8 9">
    <name type="scientific">Sphingobium scionense</name>
    <dbReference type="NCBI Taxonomy" id="1404341"/>
    <lineage>
        <taxon>Bacteria</taxon>
        <taxon>Pseudomonadati</taxon>
        <taxon>Pseudomonadota</taxon>
        <taxon>Alphaproteobacteria</taxon>
        <taxon>Sphingomonadales</taxon>
        <taxon>Sphingomonadaceae</taxon>
        <taxon>Sphingobium</taxon>
    </lineage>
</organism>
<proteinExistence type="inferred from homology"/>
<dbReference type="GO" id="GO:0000271">
    <property type="term" value="P:polysaccharide biosynthetic process"/>
    <property type="evidence" value="ECO:0007669"/>
    <property type="project" value="InterPro"/>
</dbReference>
<evidence type="ECO:0000256" key="2">
    <source>
        <dbReference type="ARBA" id="ARBA00009399"/>
    </source>
</evidence>
<evidence type="ECO:0000313" key="8">
    <source>
        <dbReference type="EMBL" id="MBB4149216.1"/>
    </source>
</evidence>
<evidence type="ECO:0000256" key="1">
    <source>
        <dbReference type="ARBA" id="ARBA00004141"/>
    </source>
</evidence>
<keyword evidence="4 6" id="KW-1133">Transmembrane helix</keyword>
<dbReference type="EMBL" id="JACIEU010000011">
    <property type="protein sequence ID" value="MBB4149216.1"/>
    <property type="molecule type" value="Genomic_DNA"/>
</dbReference>
<feature type="transmembrane region" description="Helical" evidence="6">
    <location>
        <begin position="7"/>
        <end position="28"/>
    </location>
</feature>
<dbReference type="AlphaFoldDB" id="A0A7W6LTR7"/>
<dbReference type="Proteomes" id="UP000590524">
    <property type="component" value="Unassembled WGS sequence"/>
</dbReference>
<accession>A0A7W6LTR7</accession>
<feature type="transmembrane region" description="Helical" evidence="6">
    <location>
        <begin position="99"/>
        <end position="119"/>
    </location>
</feature>
<dbReference type="InterPro" id="IPR051401">
    <property type="entry name" value="GtrA_CellWall_Glycosyl"/>
</dbReference>
<evidence type="ECO:0000313" key="9">
    <source>
        <dbReference type="Proteomes" id="UP000590524"/>
    </source>
</evidence>
<reference evidence="8 9" key="1">
    <citation type="submission" date="2020-08" db="EMBL/GenBank/DDBJ databases">
        <title>Genomic Encyclopedia of Type Strains, Phase IV (KMG-IV): sequencing the most valuable type-strain genomes for metagenomic binning, comparative biology and taxonomic classification.</title>
        <authorList>
            <person name="Goeker M."/>
        </authorList>
    </citation>
    <scope>NUCLEOTIDE SEQUENCE [LARGE SCALE GENOMIC DNA]</scope>
    <source>
        <strain evidence="8 9">DSM 19371</strain>
    </source>
</reference>